<proteinExistence type="inferred from homology"/>
<keyword evidence="6" id="KW-0406">Ion transport</keyword>
<feature type="domain" description="Sodium/calcium exchanger membrane region" evidence="9">
    <location>
        <begin position="38"/>
        <end position="135"/>
    </location>
</feature>
<gene>
    <name evidence="10" type="ORF">GMARGA_LOCUS22962</name>
</gene>
<evidence type="ECO:0000256" key="5">
    <source>
        <dbReference type="ARBA" id="ARBA00022989"/>
    </source>
</evidence>
<evidence type="ECO:0000256" key="3">
    <source>
        <dbReference type="ARBA" id="ARBA00022448"/>
    </source>
</evidence>
<dbReference type="PANTHER" id="PTHR31503:SF22">
    <property type="entry name" value="VACUOLAR CALCIUM ION TRANSPORTER"/>
    <property type="match status" value="1"/>
</dbReference>
<protein>
    <submittedName>
        <fullName evidence="10">25654_t:CDS:1</fullName>
    </submittedName>
</protein>
<feature type="transmembrane region" description="Helical" evidence="8">
    <location>
        <begin position="43"/>
        <end position="66"/>
    </location>
</feature>
<feature type="transmembrane region" description="Helical" evidence="8">
    <location>
        <begin position="116"/>
        <end position="141"/>
    </location>
</feature>
<dbReference type="InterPro" id="IPR044880">
    <property type="entry name" value="NCX_ion-bd_dom_sf"/>
</dbReference>
<dbReference type="Gene3D" id="1.20.1420.30">
    <property type="entry name" value="NCX, central ion-binding region"/>
    <property type="match status" value="1"/>
</dbReference>
<reference evidence="10 11" key="1">
    <citation type="submission" date="2021-06" db="EMBL/GenBank/DDBJ databases">
        <authorList>
            <person name="Kallberg Y."/>
            <person name="Tangrot J."/>
            <person name="Rosling A."/>
        </authorList>
    </citation>
    <scope>NUCLEOTIDE SEQUENCE [LARGE SCALE GENOMIC DNA]</scope>
    <source>
        <strain evidence="10 11">120-4 pot B 10/14</strain>
    </source>
</reference>
<keyword evidence="11" id="KW-1185">Reference proteome</keyword>
<accession>A0ABN7VUW1</accession>
<comment type="similarity">
    <text evidence="2">Belongs to the Ca(2+):cation antiporter (CaCA) (TC 2.A.19) family.</text>
</comment>
<evidence type="ECO:0000313" key="11">
    <source>
        <dbReference type="Proteomes" id="UP000789901"/>
    </source>
</evidence>
<feature type="transmembrane region" description="Helical" evidence="8">
    <location>
        <begin position="235"/>
        <end position="254"/>
    </location>
</feature>
<evidence type="ECO:0000256" key="4">
    <source>
        <dbReference type="ARBA" id="ARBA00022692"/>
    </source>
</evidence>
<evidence type="ECO:0000256" key="1">
    <source>
        <dbReference type="ARBA" id="ARBA00004127"/>
    </source>
</evidence>
<evidence type="ECO:0000259" key="9">
    <source>
        <dbReference type="Pfam" id="PF01699"/>
    </source>
</evidence>
<dbReference type="Proteomes" id="UP000789901">
    <property type="component" value="Unassembled WGS sequence"/>
</dbReference>
<evidence type="ECO:0000256" key="6">
    <source>
        <dbReference type="ARBA" id="ARBA00023065"/>
    </source>
</evidence>
<dbReference type="EMBL" id="CAJVQB010022785">
    <property type="protein sequence ID" value="CAG8800387.1"/>
    <property type="molecule type" value="Genomic_DNA"/>
</dbReference>
<dbReference type="Pfam" id="PF01699">
    <property type="entry name" value="Na_Ca_ex"/>
    <property type="match status" value="1"/>
</dbReference>
<feature type="non-terminal residue" evidence="10">
    <location>
        <position position="282"/>
    </location>
</feature>
<keyword evidence="3" id="KW-0813">Transport</keyword>
<evidence type="ECO:0000256" key="8">
    <source>
        <dbReference type="SAM" id="Phobius"/>
    </source>
</evidence>
<dbReference type="PANTHER" id="PTHR31503">
    <property type="entry name" value="VACUOLAR CALCIUM ION TRANSPORTER"/>
    <property type="match status" value="1"/>
</dbReference>
<evidence type="ECO:0000313" key="10">
    <source>
        <dbReference type="EMBL" id="CAG8800387.1"/>
    </source>
</evidence>
<evidence type="ECO:0000256" key="7">
    <source>
        <dbReference type="ARBA" id="ARBA00023136"/>
    </source>
</evidence>
<keyword evidence="4 8" id="KW-0812">Transmembrane</keyword>
<name>A0ABN7VUW1_GIGMA</name>
<sequence>MSSQNNKTISLKEGFEKNVRHEKSTRLFKFASNQLSHHRTNEALGSLMDVALNNFVELVITIIALANGQIRVVQAAVLGSILFHILLILGLCFLIGGIKILKTEKLEQDFESISTIVQATSSVLTLACISLILPASFSLFVNQNNIPNSKVDDNYVTLQSIDGVVESHKISKTFIGVILLPIVGHIAKYINIFSIEDKPDNKEKMAEYEEKMEYKENTTESEEIMAAKTVNSIRSSVQTAIFITPLLVILGWIINQPMSLSFLPFETVCLFIAVMFRNYLLN</sequence>
<feature type="transmembrane region" description="Helical" evidence="8">
    <location>
        <begin position="174"/>
        <end position="195"/>
    </location>
</feature>
<feature type="transmembrane region" description="Helical" evidence="8">
    <location>
        <begin position="260"/>
        <end position="280"/>
    </location>
</feature>
<keyword evidence="7 8" id="KW-0472">Membrane</keyword>
<feature type="transmembrane region" description="Helical" evidence="8">
    <location>
        <begin position="72"/>
        <end position="95"/>
    </location>
</feature>
<comment type="caution">
    <text evidence="10">The sequence shown here is derived from an EMBL/GenBank/DDBJ whole genome shotgun (WGS) entry which is preliminary data.</text>
</comment>
<evidence type="ECO:0000256" key="2">
    <source>
        <dbReference type="ARBA" id="ARBA00008170"/>
    </source>
</evidence>
<keyword evidence="5 8" id="KW-1133">Transmembrane helix</keyword>
<comment type="subcellular location">
    <subcellularLocation>
        <location evidence="1">Endomembrane system</location>
        <topology evidence="1">Multi-pass membrane protein</topology>
    </subcellularLocation>
</comment>
<dbReference type="InterPro" id="IPR004837">
    <property type="entry name" value="NaCa_Exmemb"/>
</dbReference>
<organism evidence="10 11">
    <name type="scientific">Gigaspora margarita</name>
    <dbReference type="NCBI Taxonomy" id="4874"/>
    <lineage>
        <taxon>Eukaryota</taxon>
        <taxon>Fungi</taxon>
        <taxon>Fungi incertae sedis</taxon>
        <taxon>Mucoromycota</taxon>
        <taxon>Glomeromycotina</taxon>
        <taxon>Glomeromycetes</taxon>
        <taxon>Diversisporales</taxon>
        <taxon>Gigasporaceae</taxon>
        <taxon>Gigaspora</taxon>
    </lineage>
</organism>
<dbReference type="InterPro" id="IPR004713">
    <property type="entry name" value="CaH_exchang"/>
</dbReference>